<dbReference type="Pfam" id="PF00150">
    <property type="entry name" value="Cellulase"/>
    <property type="match status" value="1"/>
</dbReference>
<dbReference type="PANTHER" id="PTHR35923:SF2">
    <property type="entry name" value="ENDOGLUCANASE"/>
    <property type="match status" value="1"/>
</dbReference>
<dbReference type="GO" id="GO:0004553">
    <property type="term" value="F:hydrolase activity, hydrolyzing O-glycosyl compounds"/>
    <property type="evidence" value="ECO:0007669"/>
    <property type="project" value="InterPro"/>
</dbReference>
<evidence type="ECO:0000256" key="2">
    <source>
        <dbReference type="ARBA" id="ARBA00022801"/>
    </source>
</evidence>
<dbReference type="GO" id="GO:0030245">
    <property type="term" value="P:cellulose catabolic process"/>
    <property type="evidence" value="ECO:0007669"/>
    <property type="project" value="UniProtKB-KW"/>
</dbReference>
<evidence type="ECO:0000256" key="7">
    <source>
        <dbReference type="RuleBase" id="RU361153"/>
    </source>
</evidence>
<organism evidence="9 10">
    <name type="scientific">Phytophthora ramorum</name>
    <name type="common">Sudden oak death agent</name>
    <dbReference type="NCBI Taxonomy" id="164328"/>
    <lineage>
        <taxon>Eukaryota</taxon>
        <taxon>Sar</taxon>
        <taxon>Stramenopiles</taxon>
        <taxon>Oomycota</taxon>
        <taxon>Peronosporomycetes</taxon>
        <taxon>Peronosporales</taxon>
        <taxon>Peronosporaceae</taxon>
        <taxon>Phytophthora</taxon>
    </lineage>
</organism>
<sequence length="371" mass="41531">MTLRFEAERGAVWLDGERFFLKGASFFGMESDICVPHGLWGGEDSTTLATVAQLLRSNGFNLVRVPLAVAAVAHNIVVDRYKIGNEVALLKVFEGRELRYLDVLDYVVHELERFGLLVLLDAHVMQPAGAITPLWYDETQGCPETVVVQMWTTLATRYAQKWNVLGADLNNEPHGDATWGSGDVKTDWRLAAMRIADKVLAVCPRWLIFVEGVQTTSCDAGHEMPCFWGENLQAAARYPVKLSVDKRLVYCPHTYGPAVSWQPYFNAQDFPNNMPRVWDTHFGYLKQQSDVPLVIGEWGGRHADPKDWSWQTEFAKYAQQIDVSGVVYWCVNPNGGDTDGLLCADWRTPNAEAFQLLSRFAGTPLPPASSC</sequence>
<evidence type="ECO:0000256" key="3">
    <source>
        <dbReference type="ARBA" id="ARBA00023001"/>
    </source>
</evidence>
<keyword evidence="3" id="KW-0136">Cellulose degradation</keyword>
<dbReference type="Proteomes" id="UP000005238">
    <property type="component" value="Unassembled WGS sequence"/>
</dbReference>
<keyword evidence="2 7" id="KW-0378">Hydrolase</keyword>
<dbReference type="InterPro" id="IPR001547">
    <property type="entry name" value="Glyco_hydro_5"/>
</dbReference>
<proteinExistence type="inferred from homology"/>
<reference evidence="10" key="1">
    <citation type="journal article" date="2006" name="Science">
        <title>Phytophthora genome sequences uncover evolutionary origins and mechanisms of pathogenesis.</title>
        <authorList>
            <person name="Tyler B.M."/>
            <person name="Tripathy S."/>
            <person name="Zhang X."/>
            <person name="Dehal P."/>
            <person name="Jiang R.H."/>
            <person name="Aerts A."/>
            <person name="Arredondo F.D."/>
            <person name="Baxter L."/>
            <person name="Bensasson D."/>
            <person name="Beynon J.L."/>
            <person name="Chapman J."/>
            <person name="Damasceno C.M."/>
            <person name="Dorrance A.E."/>
            <person name="Dou D."/>
            <person name="Dickerman A.W."/>
            <person name="Dubchak I.L."/>
            <person name="Garbelotto M."/>
            <person name="Gijzen M."/>
            <person name="Gordon S.G."/>
            <person name="Govers F."/>
            <person name="Grunwald N.J."/>
            <person name="Huang W."/>
            <person name="Ivors K.L."/>
            <person name="Jones R.W."/>
            <person name="Kamoun S."/>
            <person name="Krampis K."/>
            <person name="Lamour K.H."/>
            <person name="Lee M.K."/>
            <person name="McDonald W.H."/>
            <person name="Medina M."/>
            <person name="Meijer H.J."/>
            <person name="Nordberg E.K."/>
            <person name="Maclean D.J."/>
            <person name="Ospina-Giraldo M.D."/>
            <person name="Morris P.F."/>
            <person name="Phuntumart V."/>
            <person name="Putnam N.H."/>
            <person name="Rash S."/>
            <person name="Rose J.K."/>
            <person name="Sakihama Y."/>
            <person name="Salamov A.A."/>
            <person name="Savidor A."/>
            <person name="Scheuring C.F."/>
            <person name="Smith B.M."/>
            <person name="Sobral B.W."/>
            <person name="Terry A."/>
            <person name="Torto-Alalibo T.A."/>
            <person name="Win J."/>
            <person name="Xu Z."/>
            <person name="Zhang H."/>
            <person name="Grigoriev I.V."/>
            <person name="Rokhsar D.S."/>
            <person name="Boore J.L."/>
        </authorList>
    </citation>
    <scope>NUCLEOTIDE SEQUENCE [LARGE SCALE GENOMIC DNA]</scope>
    <source>
        <strain evidence="10">Pr102</strain>
    </source>
</reference>
<protein>
    <recommendedName>
        <fullName evidence="8">Glycoside hydrolase family 5 domain-containing protein</fullName>
    </recommendedName>
</protein>
<keyword evidence="4" id="KW-0119">Carbohydrate metabolism</keyword>
<dbReference type="STRING" id="164328.H3GU15"/>
<dbReference type="InterPro" id="IPR017853">
    <property type="entry name" value="GH"/>
</dbReference>
<dbReference type="VEuPathDB" id="FungiDB:KRP23_11085"/>
<dbReference type="HOGENOM" id="CLU_020735_0_0_1"/>
<dbReference type="InParanoid" id="H3GU15"/>
<evidence type="ECO:0000313" key="9">
    <source>
        <dbReference type="EnsemblProtists" id="Phyra80684"/>
    </source>
</evidence>
<dbReference type="SUPFAM" id="SSF51445">
    <property type="entry name" value="(Trans)glycosidases"/>
    <property type="match status" value="1"/>
</dbReference>
<reference evidence="9" key="2">
    <citation type="submission" date="2015-06" db="UniProtKB">
        <authorList>
            <consortium name="EnsemblProtists"/>
        </authorList>
    </citation>
    <scope>IDENTIFICATION</scope>
    <source>
        <strain evidence="9">Pr102</strain>
    </source>
</reference>
<keyword evidence="6" id="KW-0624">Polysaccharide degradation</keyword>
<keyword evidence="5 7" id="KW-0326">Glycosidase</keyword>
<comment type="similarity">
    <text evidence="1 7">Belongs to the glycosyl hydrolase 5 (cellulase A) family.</text>
</comment>
<dbReference type="Gene3D" id="3.20.20.80">
    <property type="entry name" value="Glycosidases"/>
    <property type="match status" value="1"/>
</dbReference>
<dbReference type="PANTHER" id="PTHR35923">
    <property type="entry name" value="MAJOR EXTRACELLULAR ENDOGLUCANASE"/>
    <property type="match status" value="1"/>
</dbReference>
<dbReference type="EnsemblProtists" id="Phyra80684">
    <property type="protein sequence ID" value="Phyra80684"/>
    <property type="gene ID" value="Phyra80684"/>
</dbReference>
<evidence type="ECO:0000256" key="1">
    <source>
        <dbReference type="ARBA" id="ARBA00005641"/>
    </source>
</evidence>
<keyword evidence="10" id="KW-1185">Reference proteome</keyword>
<evidence type="ECO:0000256" key="6">
    <source>
        <dbReference type="ARBA" id="ARBA00023326"/>
    </source>
</evidence>
<feature type="domain" description="Glycoside hydrolase family 5" evidence="8">
    <location>
        <begin position="25"/>
        <end position="334"/>
    </location>
</feature>
<name>H3GU15_PHYRM</name>
<dbReference type="AlphaFoldDB" id="H3GU15"/>
<dbReference type="eggNOG" id="ENOG502QS3Y">
    <property type="taxonomic scope" value="Eukaryota"/>
</dbReference>
<dbReference type="EMBL" id="DS566048">
    <property type="status" value="NOT_ANNOTATED_CDS"/>
    <property type="molecule type" value="Genomic_DNA"/>
</dbReference>
<evidence type="ECO:0000256" key="4">
    <source>
        <dbReference type="ARBA" id="ARBA00023277"/>
    </source>
</evidence>
<dbReference type="OMA" id="SAHDYAT"/>
<accession>H3GU15</accession>
<dbReference type="VEuPathDB" id="FungiDB:KRP22_11683"/>
<evidence type="ECO:0000313" key="10">
    <source>
        <dbReference type="Proteomes" id="UP000005238"/>
    </source>
</evidence>
<evidence type="ECO:0000256" key="5">
    <source>
        <dbReference type="ARBA" id="ARBA00023295"/>
    </source>
</evidence>
<evidence type="ECO:0000259" key="8">
    <source>
        <dbReference type="Pfam" id="PF00150"/>
    </source>
</evidence>